<evidence type="ECO:0000256" key="1">
    <source>
        <dbReference type="SAM" id="MobiDB-lite"/>
    </source>
</evidence>
<dbReference type="EMBL" id="MU865956">
    <property type="protein sequence ID" value="KAK4446534.1"/>
    <property type="molecule type" value="Genomic_DNA"/>
</dbReference>
<dbReference type="PANTHER" id="PTHR13182:SF8">
    <property type="entry name" value="CYTOPLASMIC 60S SUBUNIT BIOGENESIS FACTOR ZNF622"/>
    <property type="match status" value="1"/>
</dbReference>
<feature type="region of interest" description="Disordered" evidence="1">
    <location>
        <begin position="210"/>
        <end position="291"/>
    </location>
</feature>
<dbReference type="InterPro" id="IPR040025">
    <property type="entry name" value="Znf622/Rei1/Reh1"/>
</dbReference>
<gene>
    <name evidence="3" type="ORF">QBC34DRAFT_440794</name>
</gene>
<comment type="caution">
    <text evidence="3">The sequence shown here is derived from an EMBL/GenBank/DDBJ whole genome shotgun (WGS) entry which is preliminary data.</text>
</comment>
<protein>
    <submittedName>
        <fullName evidence="3">Pre-60S factor</fullName>
    </submittedName>
</protein>
<accession>A0AAV9GEK7</accession>
<dbReference type="GO" id="GO:0030687">
    <property type="term" value="C:preribosome, large subunit precursor"/>
    <property type="evidence" value="ECO:0007669"/>
    <property type="project" value="TreeGrafter"/>
</dbReference>
<feature type="compositionally biased region" description="Polar residues" evidence="1">
    <location>
        <begin position="260"/>
        <end position="286"/>
    </location>
</feature>
<evidence type="ECO:0000259" key="2">
    <source>
        <dbReference type="Pfam" id="PF12756"/>
    </source>
</evidence>
<reference evidence="3" key="2">
    <citation type="submission" date="2023-05" db="EMBL/GenBank/DDBJ databases">
        <authorList>
            <consortium name="Lawrence Berkeley National Laboratory"/>
            <person name="Steindorff A."/>
            <person name="Hensen N."/>
            <person name="Bonometti L."/>
            <person name="Westerberg I."/>
            <person name="Brannstrom I.O."/>
            <person name="Guillou S."/>
            <person name="Cros-Aarteil S."/>
            <person name="Calhoun S."/>
            <person name="Haridas S."/>
            <person name="Kuo A."/>
            <person name="Mondo S."/>
            <person name="Pangilinan J."/>
            <person name="Riley R."/>
            <person name="Labutti K."/>
            <person name="Andreopoulos B."/>
            <person name="Lipzen A."/>
            <person name="Chen C."/>
            <person name="Yanf M."/>
            <person name="Daum C."/>
            <person name="Ng V."/>
            <person name="Clum A."/>
            <person name="Ohm R."/>
            <person name="Martin F."/>
            <person name="Silar P."/>
            <person name="Natvig D."/>
            <person name="Lalanne C."/>
            <person name="Gautier V."/>
            <person name="Ament-Velasquez S.L."/>
            <person name="Kruys A."/>
            <person name="Hutchinson M.I."/>
            <person name="Powell A.J."/>
            <person name="Barry K."/>
            <person name="Miller A.N."/>
            <person name="Grigoriev I.V."/>
            <person name="Debuchy R."/>
            <person name="Gladieux P."/>
            <person name="Thoren M.H."/>
            <person name="Johannesson H."/>
        </authorList>
    </citation>
    <scope>NUCLEOTIDE SEQUENCE</scope>
    <source>
        <strain evidence="3">PSN243</strain>
    </source>
</reference>
<dbReference type="GO" id="GO:0042273">
    <property type="term" value="P:ribosomal large subunit biogenesis"/>
    <property type="evidence" value="ECO:0007669"/>
    <property type="project" value="TreeGrafter"/>
</dbReference>
<feature type="compositionally biased region" description="Acidic residues" evidence="1">
    <location>
        <begin position="82"/>
        <end position="104"/>
    </location>
</feature>
<sequence length="367" mass="41289">MSHDQLTATTITMTSVSAFKLSSKHCSTCNVSFDNDGVWRAHSKAPWHVENLRRRVAGLCPIDASAFQTSETTLAPQTHDEYSEDSDNDEEDASSSEDTGDDLEAAPGAAPEFAAEHCLFCNERSETFDNCVDHMRKCHGLLIKDIGNLIVDLETLVRYFHLVIFQYRECLYCHSQRRTVEAVQQHMIGKGHCKIDIESLDSEYRDFFDFGTDEPNDQTKPAGHTAQLRSGKTIISRVAGRERQIQRRSTSPTASPPKTRGTTPLEQHSGSSKDAPQTTAPSQTISRSERREAYLTDQLATLSVGDRMSLAHLSSSEQRSVLAVRKKQLDKARRVEQRYRSRLEIISNRTSQKHFVEDTRAGKLIQE</sequence>
<name>A0AAV9GEK7_9PEZI</name>
<organism evidence="3 4">
    <name type="scientific">Podospora aff. communis PSN243</name>
    <dbReference type="NCBI Taxonomy" id="3040156"/>
    <lineage>
        <taxon>Eukaryota</taxon>
        <taxon>Fungi</taxon>
        <taxon>Dikarya</taxon>
        <taxon>Ascomycota</taxon>
        <taxon>Pezizomycotina</taxon>
        <taxon>Sordariomycetes</taxon>
        <taxon>Sordariomycetidae</taxon>
        <taxon>Sordariales</taxon>
        <taxon>Podosporaceae</taxon>
        <taxon>Podospora</taxon>
    </lineage>
</organism>
<evidence type="ECO:0000313" key="4">
    <source>
        <dbReference type="Proteomes" id="UP001321760"/>
    </source>
</evidence>
<reference evidence="3" key="1">
    <citation type="journal article" date="2023" name="Mol. Phylogenet. Evol.">
        <title>Genome-scale phylogeny and comparative genomics of the fungal order Sordariales.</title>
        <authorList>
            <person name="Hensen N."/>
            <person name="Bonometti L."/>
            <person name="Westerberg I."/>
            <person name="Brannstrom I.O."/>
            <person name="Guillou S."/>
            <person name="Cros-Aarteil S."/>
            <person name="Calhoun S."/>
            <person name="Haridas S."/>
            <person name="Kuo A."/>
            <person name="Mondo S."/>
            <person name="Pangilinan J."/>
            <person name="Riley R."/>
            <person name="LaButti K."/>
            <person name="Andreopoulos B."/>
            <person name="Lipzen A."/>
            <person name="Chen C."/>
            <person name="Yan M."/>
            <person name="Daum C."/>
            <person name="Ng V."/>
            <person name="Clum A."/>
            <person name="Steindorff A."/>
            <person name="Ohm R.A."/>
            <person name="Martin F."/>
            <person name="Silar P."/>
            <person name="Natvig D.O."/>
            <person name="Lalanne C."/>
            <person name="Gautier V."/>
            <person name="Ament-Velasquez S.L."/>
            <person name="Kruys A."/>
            <person name="Hutchinson M.I."/>
            <person name="Powell A.J."/>
            <person name="Barry K."/>
            <person name="Miller A.N."/>
            <person name="Grigoriev I.V."/>
            <person name="Debuchy R."/>
            <person name="Gladieux P."/>
            <person name="Hiltunen Thoren M."/>
            <person name="Johannesson H."/>
        </authorList>
    </citation>
    <scope>NUCLEOTIDE SEQUENCE</scope>
    <source>
        <strain evidence="3">PSN243</strain>
    </source>
</reference>
<dbReference type="Pfam" id="PF12756">
    <property type="entry name" value="zf-C2H2_2"/>
    <property type="match status" value="1"/>
</dbReference>
<feature type="domain" description="ZN622/Rei1/Reh1 zinc finger C2H2-type" evidence="2">
    <location>
        <begin position="117"/>
        <end position="213"/>
    </location>
</feature>
<dbReference type="InterPro" id="IPR041661">
    <property type="entry name" value="ZN622/Rei1/Reh1_Znf-C2H2"/>
</dbReference>
<proteinExistence type="predicted"/>
<dbReference type="Proteomes" id="UP001321760">
    <property type="component" value="Unassembled WGS sequence"/>
</dbReference>
<dbReference type="AlphaFoldDB" id="A0AAV9GEK7"/>
<dbReference type="PANTHER" id="PTHR13182">
    <property type="entry name" value="ZINC FINGER PROTEIN 622"/>
    <property type="match status" value="1"/>
</dbReference>
<feature type="region of interest" description="Disordered" evidence="1">
    <location>
        <begin position="71"/>
        <end position="106"/>
    </location>
</feature>
<keyword evidence="4" id="KW-1185">Reference proteome</keyword>
<evidence type="ECO:0000313" key="3">
    <source>
        <dbReference type="EMBL" id="KAK4446534.1"/>
    </source>
</evidence>